<evidence type="ECO:0000256" key="2">
    <source>
        <dbReference type="ARBA" id="ARBA00022448"/>
    </source>
</evidence>
<keyword evidence="6 7" id="KW-0472">Membrane</keyword>
<dbReference type="PANTHER" id="PTHR30183">
    <property type="entry name" value="MOLYBDENUM TRANSPORT SYSTEM PERMEASE PROTEIN MODB"/>
    <property type="match status" value="1"/>
</dbReference>
<dbReference type="STRING" id="1121393.SAMN02745216_03461"/>
<dbReference type="PANTHER" id="PTHR30183:SF3">
    <property type="entry name" value="MOLYBDENUM TRANSPORT SYSTEM PERMEASE PROTEIN MODB"/>
    <property type="match status" value="1"/>
</dbReference>
<dbReference type="GO" id="GO:0005886">
    <property type="term" value="C:plasma membrane"/>
    <property type="evidence" value="ECO:0007669"/>
    <property type="project" value="UniProtKB-SubCell"/>
</dbReference>
<feature type="transmembrane region" description="Helical" evidence="7">
    <location>
        <begin position="232"/>
        <end position="254"/>
    </location>
</feature>
<evidence type="ECO:0000256" key="4">
    <source>
        <dbReference type="ARBA" id="ARBA00022692"/>
    </source>
</evidence>
<evidence type="ECO:0000259" key="8">
    <source>
        <dbReference type="PROSITE" id="PS50928"/>
    </source>
</evidence>
<dbReference type="InterPro" id="IPR035906">
    <property type="entry name" value="MetI-like_sf"/>
</dbReference>
<name>A0A1M6SGX7_9BACT</name>
<evidence type="ECO:0000256" key="3">
    <source>
        <dbReference type="ARBA" id="ARBA00022475"/>
    </source>
</evidence>
<dbReference type="Gene3D" id="1.10.3720.10">
    <property type="entry name" value="MetI-like"/>
    <property type="match status" value="1"/>
</dbReference>
<keyword evidence="3" id="KW-1003">Cell membrane</keyword>
<dbReference type="RefSeq" id="WP_073477536.1">
    <property type="nucleotide sequence ID" value="NZ_FQZU01000024.1"/>
</dbReference>
<dbReference type="CDD" id="cd06261">
    <property type="entry name" value="TM_PBP2"/>
    <property type="match status" value="1"/>
</dbReference>
<reference evidence="10" key="1">
    <citation type="submission" date="2016-11" db="EMBL/GenBank/DDBJ databases">
        <authorList>
            <person name="Varghese N."/>
            <person name="Submissions S."/>
        </authorList>
    </citation>
    <scope>NUCLEOTIDE SEQUENCE [LARGE SCALE GENOMIC DNA]</scope>
    <source>
        <strain evidence="10">DSM 16219</strain>
    </source>
</reference>
<dbReference type="GO" id="GO:0055085">
    <property type="term" value="P:transmembrane transport"/>
    <property type="evidence" value="ECO:0007669"/>
    <property type="project" value="InterPro"/>
</dbReference>
<dbReference type="PROSITE" id="PS50928">
    <property type="entry name" value="ABC_TM1"/>
    <property type="match status" value="1"/>
</dbReference>
<dbReference type="Proteomes" id="UP000183994">
    <property type="component" value="Unassembled WGS sequence"/>
</dbReference>
<feature type="domain" description="ABC transmembrane type-1" evidence="8">
    <location>
        <begin position="52"/>
        <end position="253"/>
    </location>
</feature>
<dbReference type="SUPFAM" id="SSF161098">
    <property type="entry name" value="MetI-like"/>
    <property type="match status" value="1"/>
</dbReference>
<evidence type="ECO:0000313" key="10">
    <source>
        <dbReference type="Proteomes" id="UP000183994"/>
    </source>
</evidence>
<evidence type="ECO:0000256" key="5">
    <source>
        <dbReference type="ARBA" id="ARBA00022989"/>
    </source>
</evidence>
<keyword evidence="4 7" id="KW-0812">Transmembrane</keyword>
<feature type="transmembrane region" description="Helical" evidence="7">
    <location>
        <begin position="124"/>
        <end position="148"/>
    </location>
</feature>
<gene>
    <name evidence="9" type="ORF">SAMN02745216_03461</name>
</gene>
<accession>A0A1M6SGX7</accession>
<evidence type="ECO:0000256" key="1">
    <source>
        <dbReference type="ARBA" id="ARBA00004651"/>
    </source>
</evidence>
<dbReference type="Pfam" id="PF00528">
    <property type="entry name" value="BPD_transp_1"/>
    <property type="match status" value="1"/>
</dbReference>
<evidence type="ECO:0000256" key="7">
    <source>
        <dbReference type="RuleBase" id="RU363032"/>
    </source>
</evidence>
<comment type="similarity">
    <text evidence="7">Belongs to the binding-protein-dependent transport system permease family.</text>
</comment>
<dbReference type="OrthoDB" id="9795403at2"/>
<feature type="transmembrane region" description="Helical" evidence="7">
    <location>
        <begin position="52"/>
        <end position="78"/>
    </location>
</feature>
<evidence type="ECO:0000256" key="6">
    <source>
        <dbReference type="ARBA" id="ARBA00023136"/>
    </source>
</evidence>
<comment type="subcellular location">
    <subcellularLocation>
        <location evidence="1 7">Cell membrane</location>
        <topology evidence="1 7">Multi-pass membrane protein</topology>
    </subcellularLocation>
</comment>
<feature type="transmembrane region" description="Helical" evidence="7">
    <location>
        <begin position="90"/>
        <end position="112"/>
    </location>
</feature>
<organism evidence="9 10">
    <name type="scientific">Desulfatibacillum alkenivorans DSM 16219</name>
    <dbReference type="NCBI Taxonomy" id="1121393"/>
    <lineage>
        <taxon>Bacteria</taxon>
        <taxon>Pseudomonadati</taxon>
        <taxon>Thermodesulfobacteriota</taxon>
        <taxon>Desulfobacteria</taxon>
        <taxon>Desulfobacterales</taxon>
        <taxon>Desulfatibacillaceae</taxon>
        <taxon>Desulfatibacillum</taxon>
    </lineage>
</organism>
<keyword evidence="2 7" id="KW-0813">Transport</keyword>
<dbReference type="InterPro" id="IPR000515">
    <property type="entry name" value="MetI-like"/>
</dbReference>
<dbReference type="AlphaFoldDB" id="A0A1M6SGX7"/>
<feature type="transmembrane region" description="Helical" evidence="7">
    <location>
        <begin position="7"/>
        <end position="32"/>
    </location>
</feature>
<keyword evidence="5 7" id="KW-1133">Transmembrane helix</keyword>
<dbReference type="EMBL" id="FQZU01000024">
    <property type="protein sequence ID" value="SHK43991.1"/>
    <property type="molecule type" value="Genomic_DNA"/>
</dbReference>
<keyword evidence="10" id="KW-1185">Reference proteome</keyword>
<sequence length="265" mass="28916">MPVKKEPFFWLTLSSAGIILAFILLPLVHVIAAPSMESLWETFNDKDVRKAIWLSISTSGLAAIISLVAGTPTAYLLARKEFPGKRLVESVVDLPIMIPHPIIGIAILSIAGRNHWFGRAIQSIGVEIMGTTTGIVTVLTFVGLPFYINTVKAGLESIPERLEKVSRSLGASQTQTFFRVVFPLAWRSMLAGLIMCCARAISEFGAIVIVAYHPMVAPVLIYERFTAYGLKYSQPVAVWLILVSLALFLGLRFITLPSASKAKTG</sequence>
<evidence type="ECO:0000313" key="9">
    <source>
        <dbReference type="EMBL" id="SHK43991.1"/>
    </source>
</evidence>
<protein>
    <submittedName>
        <fullName evidence="9">Tungstate/molybdate transport system permease protein</fullName>
    </submittedName>
</protein>
<proteinExistence type="inferred from homology"/>